<name>A0A8S5QLA3_9CAUD</name>
<dbReference type="EMBL" id="BK015677">
    <property type="protein sequence ID" value="DAE19563.1"/>
    <property type="molecule type" value="Genomic_DNA"/>
</dbReference>
<organism evidence="1">
    <name type="scientific">Siphoviridae sp. ct0hG5</name>
    <dbReference type="NCBI Taxonomy" id="2826269"/>
    <lineage>
        <taxon>Viruses</taxon>
        <taxon>Duplodnaviria</taxon>
        <taxon>Heunggongvirae</taxon>
        <taxon>Uroviricota</taxon>
        <taxon>Caudoviricetes</taxon>
    </lineage>
</organism>
<proteinExistence type="predicted"/>
<accession>A0A8S5QLA3</accession>
<sequence length="68" mass="7877">MSDPRRNAEGYLDVTAYLGTKNVIQEENEAERKNKDLIHTFRLLADMAGFEIVGRITIKHKKTGRIFR</sequence>
<evidence type="ECO:0000313" key="1">
    <source>
        <dbReference type="EMBL" id="DAE19563.1"/>
    </source>
</evidence>
<protein>
    <submittedName>
        <fullName evidence="1">Uncharacterized protein</fullName>
    </submittedName>
</protein>
<reference evidence="1" key="1">
    <citation type="journal article" date="2021" name="Proc. Natl. Acad. Sci. U.S.A.">
        <title>A Catalog of Tens of Thousands of Viruses from Human Metagenomes Reveals Hidden Associations with Chronic Diseases.</title>
        <authorList>
            <person name="Tisza M.J."/>
            <person name="Buck C.B."/>
        </authorList>
    </citation>
    <scope>NUCLEOTIDE SEQUENCE</scope>
    <source>
        <strain evidence="1">Ct0hG5</strain>
    </source>
</reference>